<evidence type="ECO:0000256" key="5">
    <source>
        <dbReference type="ARBA" id="ARBA00022603"/>
    </source>
</evidence>
<protein>
    <recommendedName>
        <fullName evidence="3">protein-L-isoaspartate(D-aspartate) O-methyltransferase</fullName>
        <ecNumber evidence="3">2.1.1.77</ecNumber>
    </recommendedName>
</protein>
<accession>A0A3S4ZVJ5</accession>
<dbReference type="Gene3D" id="3.40.50.150">
    <property type="entry name" value="Vaccinia Virus protein VP39"/>
    <property type="match status" value="1"/>
</dbReference>
<evidence type="ECO:0000256" key="1">
    <source>
        <dbReference type="ARBA" id="ARBA00004496"/>
    </source>
</evidence>
<dbReference type="GO" id="GO:0005737">
    <property type="term" value="C:cytoplasm"/>
    <property type="evidence" value="ECO:0007669"/>
    <property type="project" value="UniProtKB-SubCell"/>
</dbReference>
<keyword evidence="8" id="KW-0812">Transmembrane</keyword>
<feature type="transmembrane region" description="Helical" evidence="8">
    <location>
        <begin position="66"/>
        <end position="86"/>
    </location>
</feature>
<keyword evidence="4" id="KW-0963">Cytoplasm</keyword>
<evidence type="ECO:0000256" key="4">
    <source>
        <dbReference type="ARBA" id="ARBA00022490"/>
    </source>
</evidence>
<keyword evidence="8" id="KW-0472">Membrane</keyword>
<gene>
    <name evidence="9" type="ORF">PXEA_LOCUS1656</name>
</gene>
<dbReference type="InterPro" id="IPR029063">
    <property type="entry name" value="SAM-dependent_MTases_sf"/>
</dbReference>
<comment type="subcellular location">
    <subcellularLocation>
        <location evidence="1">Cytoplasm</location>
    </subcellularLocation>
</comment>
<keyword evidence="8" id="KW-1133">Transmembrane helix</keyword>
<keyword evidence="7" id="KW-0949">S-adenosyl-L-methionine</keyword>
<dbReference type="GO" id="GO:0032259">
    <property type="term" value="P:methylation"/>
    <property type="evidence" value="ECO:0007669"/>
    <property type="project" value="UniProtKB-KW"/>
</dbReference>
<dbReference type="PANTHER" id="PTHR11579">
    <property type="entry name" value="PROTEIN-L-ISOASPARTATE O-METHYLTRANSFERASE"/>
    <property type="match status" value="1"/>
</dbReference>
<comment type="similarity">
    <text evidence="2">Belongs to the methyltransferase superfamily. L-isoaspartyl/D-aspartyl protein methyltransferase family.</text>
</comment>
<comment type="caution">
    <text evidence="9">The sequence shown here is derived from an EMBL/GenBank/DDBJ whole genome shotgun (WGS) entry which is preliminary data.</text>
</comment>
<evidence type="ECO:0000313" key="10">
    <source>
        <dbReference type="Proteomes" id="UP000784294"/>
    </source>
</evidence>
<dbReference type="InterPro" id="IPR000682">
    <property type="entry name" value="PCMT"/>
</dbReference>
<name>A0A3S4ZVJ5_9PLAT</name>
<evidence type="ECO:0000313" key="9">
    <source>
        <dbReference type="EMBL" id="VEL08216.1"/>
    </source>
</evidence>
<keyword evidence="6" id="KW-0808">Transferase</keyword>
<feature type="transmembrane region" description="Helical" evidence="8">
    <location>
        <begin position="92"/>
        <end position="111"/>
    </location>
</feature>
<reference evidence="9" key="1">
    <citation type="submission" date="2018-11" db="EMBL/GenBank/DDBJ databases">
        <authorList>
            <consortium name="Pathogen Informatics"/>
        </authorList>
    </citation>
    <scope>NUCLEOTIDE SEQUENCE</scope>
</reference>
<dbReference type="EC" id="2.1.1.77" evidence="3"/>
<keyword evidence="5" id="KW-0489">Methyltransferase</keyword>
<dbReference type="Proteomes" id="UP000784294">
    <property type="component" value="Unassembled WGS sequence"/>
</dbReference>
<keyword evidence="10" id="KW-1185">Reference proteome</keyword>
<evidence type="ECO:0000256" key="7">
    <source>
        <dbReference type="ARBA" id="ARBA00022691"/>
    </source>
</evidence>
<dbReference type="SUPFAM" id="SSF53335">
    <property type="entry name" value="S-adenosyl-L-methionine-dependent methyltransferases"/>
    <property type="match status" value="1"/>
</dbReference>
<proteinExistence type="inferred from homology"/>
<evidence type="ECO:0000256" key="2">
    <source>
        <dbReference type="ARBA" id="ARBA00005369"/>
    </source>
</evidence>
<dbReference type="PANTHER" id="PTHR11579:SF0">
    <property type="entry name" value="PROTEIN-L-ISOASPARTATE(D-ASPARTATE) O-METHYLTRANSFERASE"/>
    <property type="match status" value="1"/>
</dbReference>
<dbReference type="Pfam" id="PF01135">
    <property type="entry name" value="PCMT"/>
    <property type="match status" value="1"/>
</dbReference>
<dbReference type="OrthoDB" id="73890at2759"/>
<evidence type="ECO:0000256" key="3">
    <source>
        <dbReference type="ARBA" id="ARBA00011890"/>
    </source>
</evidence>
<dbReference type="EMBL" id="CAAALY010003423">
    <property type="protein sequence ID" value="VEL08216.1"/>
    <property type="molecule type" value="Genomic_DNA"/>
</dbReference>
<evidence type="ECO:0000256" key="8">
    <source>
        <dbReference type="SAM" id="Phobius"/>
    </source>
</evidence>
<dbReference type="AlphaFoldDB" id="A0A3S4ZVJ5"/>
<organism evidence="9 10">
    <name type="scientific">Protopolystoma xenopodis</name>
    <dbReference type="NCBI Taxonomy" id="117903"/>
    <lineage>
        <taxon>Eukaryota</taxon>
        <taxon>Metazoa</taxon>
        <taxon>Spiralia</taxon>
        <taxon>Lophotrochozoa</taxon>
        <taxon>Platyhelminthes</taxon>
        <taxon>Monogenea</taxon>
        <taxon>Polyopisthocotylea</taxon>
        <taxon>Polystomatidea</taxon>
        <taxon>Polystomatidae</taxon>
        <taxon>Protopolystoma</taxon>
    </lineage>
</organism>
<dbReference type="GO" id="GO:0004719">
    <property type="term" value="F:protein-L-isoaspartate (D-aspartate) O-methyltransferase activity"/>
    <property type="evidence" value="ECO:0007669"/>
    <property type="project" value="UniProtKB-EC"/>
</dbReference>
<evidence type="ECO:0000256" key="6">
    <source>
        <dbReference type="ARBA" id="ARBA00022679"/>
    </source>
</evidence>
<sequence>MPHNRVITSEQVYKTMLQVDRSFFVKNSPYEDRPQSIGFSATISAPHMHAYAMEALKAHLKPGARVLDVGSGSGYLTVCFALMVRFDNLINSLKIIFLYKLVYIVLSYLNLYDKFIKRIL</sequence>